<protein>
    <submittedName>
        <fullName evidence="1">Uncharacterized protein</fullName>
    </submittedName>
</protein>
<keyword evidence="2" id="KW-1185">Reference proteome</keyword>
<evidence type="ECO:0000313" key="2">
    <source>
        <dbReference type="Proteomes" id="UP001154282"/>
    </source>
</evidence>
<gene>
    <name evidence="1" type="ORF">LITE_LOCUS47180</name>
</gene>
<name>A0AAV0RAN2_9ROSI</name>
<dbReference type="Proteomes" id="UP001154282">
    <property type="component" value="Unassembled WGS sequence"/>
</dbReference>
<sequence length="31" mass="3598">MIYSHERGNMFIIKSGKEQVCHFLNPNSETS</sequence>
<evidence type="ECO:0000313" key="1">
    <source>
        <dbReference type="EMBL" id="CAI0554390.1"/>
    </source>
</evidence>
<comment type="caution">
    <text evidence="1">The sequence shown here is derived from an EMBL/GenBank/DDBJ whole genome shotgun (WGS) entry which is preliminary data.</text>
</comment>
<proteinExistence type="predicted"/>
<dbReference type="AlphaFoldDB" id="A0AAV0RAN2"/>
<organism evidence="1 2">
    <name type="scientific">Linum tenue</name>
    <dbReference type="NCBI Taxonomy" id="586396"/>
    <lineage>
        <taxon>Eukaryota</taxon>
        <taxon>Viridiplantae</taxon>
        <taxon>Streptophyta</taxon>
        <taxon>Embryophyta</taxon>
        <taxon>Tracheophyta</taxon>
        <taxon>Spermatophyta</taxon>
        <taxon>Magnoliopsida</taxon>
        <taxon>eudicotyledons</taxon>
        <taxon>Gunneridae</taxon>
        <taxon>Pentapetalae</taxon>
        <taxon>rosids</taxon>
        <taxon>fabids</taxon>
        <taxon>Malpighiales</taxon>
        <taxon>Linaceae</taxon>
        <taxon>Linum</taxon>
    </lineage>
</organism>
<dbReference type="EMBL" id="CAMGYJ010000010">
    <property type="protein sequence ID" value="CAI0554390.1"/>
    <property type="molecule type" value="Genomic_DNA"/>
</dbReference>
<accession>A0AAV0RAN2</accession>
<reference evidence="1" key="1">
    <citation type="submission" date="2022-08" db="EMBL/GenBank/DDBJ databases">
        <authorList>
            <person name="Gutierrez-Valencia J."/>
        </authorList>
    </citation>
    <scope>NUCLEOTIDE SEQUENCE</scope>
</reference>